<reference evidence="1" key="2">
    <citation type="submission" date="2023-05" db="EMBL/GenBank/DDBJ databases">
        <authorList>
            <consortium name="Lawrence Berkeley National Laboratory"/>
            <person name="Steindorff A."/>
            <person name="Hensen N."/>
            <person name="Bonometti L."/>
            <person name="Westerberg I."/>
            <person name="Brannstrom I.O."/>
            <person name="Guillou S."/>
            <person name="Cros-Aarteil S."/>
            <person name="Calhoun S."/>
            <person name="Haridas S."/>
            <person name="Kuo A."/>
            <person name="Mondo S."/>
            <person name="Pangilinan J."/>
            <person name="Riley R."/>
            <person name="Labutti K."/>
            <person name="Andreopoulos B."/>
            <person name="Lipzen A."/>
            <person name="Chen C."/>
            <person name="Yanf M."/>
            <person name="Daum C."/>
            <person name="Ng V."/>
            <person name="Clum A."/>
            <person name="Ohm R."/>
            <person name="Martin F."/>
            <person name="Silar P."/>
            <person name="Natvig D."/>
            <person name="Lalanne C."/>
            <person name="Gautier V."/>
            <person name="Ament-Velasquez S.L."/>
            <person name="Kruys A."/>
            <person name="Hutchinson M.I."/>
            <person name="Powell A.J."/>
            <person name="Barry K."/>
            <person name="Miller A.N."/>
            <person name="Grigoriev I.V."/>
            <person name="Debuchy R."/>
            <person name="Gladieux P."/>
            <person name="Thoren M.H."/>
            <person name="Johannesson H."/>
        </authorList>
    </citation>
    <scope>NUCLEOTIDE SEQUENCE</scope>
    <source>
        <strain evidence="1">PSN293</strain>
    </source>
</reference>
<name>A0AAN6Y372_9PEZI</name>
<comment type="caution">
    <text evidence="1">The sequence shown here is derived from an EMBL/GenBank/DDBJ whole genome shotgun (WGS) entry which is preliminary data.</text>
</comment>
<accession>A0AAN6Y372</accession>
<protein>
    <submittedName>
        <fullName evidence="1">Uncharacterized protein</fullName>
    </submittedName>
</protein>
<proteinExistence type="predicted"/>
<reference evidence="1" key="1">
    <citation type="journal article" date="2023" name="Mol. Phylogenet. Evol.">
        <title>Genome-scale phylogeny and comparative genomics of the fungal order Sordariales.</title>
        <authorList>
            <person name="Hensen N."/>
            <person name="Bonometti L."/>
            <person name="Westerberg I."/>
            <person name="Brannstrom I.O."/>
            <person name="Guillou S."/>
            <person name="Cros-Aarteil S."/>
            <person name="Calhoun S."/>
            <person name="Haridas S."/>
            <person name="Kuo A."/>
            <person name="Mondo S."/>
            <person name="Pangilinan J."/>
            <person name="Riley R."/>
            <person name="LaButti K."/>
            <person name="Andreopoulos B."/>
            <person name="Lipzen A."/>
            <person name="Chen C."/>
            <person name="Yan M."/>
            <person name="Daum C."/>
            <person name="Ng V."/>
            <person name="Clum A."/>
            <person name="Steindorff A."/>
            <person name="Ohm R.A."/>
            <person name="Martin F."/>
            <person name="Silar P."/>
            <person name="Natvig D.O."/>
            <person name="Lalanne C."/>
            <person name="Gautier V."/>
            <person name="Ament-Velasquez S.L."/>
            <person name="Kruys A."/>
            <person name="Hutchinson M.I."/>
            <person name="Powell A.J."/>
            <person name="Barry K."/>
            <person name="Miller A.N."/>
            <person name="Grigoriev I.V."/>
            <person name="Debuchy R."/>
            <person name="Gladieux P."/>
            <person name="Hiltunen Thoren M."/>
            <person name="Johannesson H."/>
        </authorList>
    </citation>
    <scope>NUCLEOTIDE SEQUENCE</scope>
    <source>
        <strain evidence="1">PSN293</strain>
    </source>
</reference>
<dbReference type="Proteomes" id="UP001301769">
    <property type="component" value="Unassembled WGS sequence"/>
</dbReference>
<keyword evidence="2" id="KW-1185">Reference proteome</keyword>
<gene>
    <name evidence="1" type="ORF">QBC37DRAFT_448113</name>
</gene>
<evidence type="ECO:0000313" key="2">
    <source>
        <dbReference type="Proteomes" id="UP001301769"/>
    </source>
</evidence>
<sequence length="293" mass="32964">MLQGPYIEARPEEGDWVVILPGDNPEGAKVVLNVIHHRPANPNIKDSGLKKLHAILTFAQKYDLPYIMRAFSLLPSLIFASVPDVGQYSLTIKVGLAWETGGMYLLGKLVKWIVHFCHEDEGLGLTTPDGTHIEAADAESMALVPVGLFDAIAMERRRIVDKIFENIRKDVAELRQYGKMDIKSSPYCRAKTFRGEPHPPCTTHWLDSIMASFTDDEIRCISARSDDDSNIYPFSINHLESLIGRIRSPATFNAKHSGCDPFRKKFLCYCREALEDVTTPMAEEHKRYLSSQG</sequence>
<evidence type="ECO:0000313" key="1">
    <source>
        <dbReference type="EMBL" id="KAK4210511.1"/>
    </source>
</evidence>
<dbReference type="AlphaFoldDB" id="A0AAN6Y372"/>
<dbReference type="EMBL" id="MU858173">
    <property type="protein sequence ID" value="KAK4210511.1"/>
    <property type="molecule type" value="Genomic_DNA"/>
</dbReference>
<organism evidence="1 2">
    <name type="scientific">Rhypophila decipiens</name>
    <dbReference type="NCBI Taxonomy" id="261697"/>
    <lineage>
        <taxon>Eukaryota</taxon>
        <taxon>Fungi</taxon>
        <taxon>Dikarya</taxon>
        <taxon>Ascomycota</taxon>
        <taxon>Pezizomycotina</taxon>
        <taxon>Sordariomycetes</taxon>
        <taxon>Sordariomycetidae</taxon>
        <taxon>Sordariales</taxon>
        <taxon>Naviculisporaceae</taxon>
        <taxon>Rhypophila</taxon>
    </lineage>
</organism>